<keyword evidence="2" id="KW-0732">Signal</keyword>
<accession>A0A4Z0BIY0</accession>
<feature type="chain" id="PRO_5021317054" description="Secreted protein" evidence="2">
    <location>
        <begin position="24"/>
        <end position="125"/>
    </location>
</feature>
<protein>
    <recommendedName>
        <fullName evidence="5">Secreted protein</fullName>
    </recommendedName>
</protein>
<evidence type="ECO:0000313" key="4">
    <source>
        <dbReference type="Proteomes" id="UP000297839"/>
    </source>
</evidence>
<proteinExistence type="predicted"/>
<organism evidence="3 4">
    <name type="scientific">Ramlibacter humi</name>
    <dbReference type="NCBI Taxonomy" id="2530451"/>
    <lineage>
        <taxon>Bacteria</taxon>
        <taxon>Pseudomonadati</taxon>
        <taxon>Pseudomonadota</taxon>
        <taxon>Betaproteobacteria</taxon>
        <taxon>Burkholderiales</taxon>
        <taxon>Comamonadaceae</taxon>
        <taxon>Ramlibacter</taxon>
    </lineage>
</organism>
<gene>
    <name evidence="3" type="ORF">EZ216_17430</name>
</gene>
<dbReference type="AlphaFoldDB" id="A0A4Z0BIY0"/>
<dbReference type="RefSeq" id="WP_135251062.1">
    <property type="nucleotide sequence ID" value="NZ_SMLK01000006.1"/>
</dbReference>
<reference evidence="3 4" key="1">
    <citation type="submission" date="2019-03" db="EMBL/GenBank/DDBJ databases">
        <title>Ramlibacter sp. 18x22-1, whole genome shotgun sequence.</title>
        <authorList>
            <person name="Zhang X."/>
            <person name="Feng G."/>
            <person name="Zhu H."/>
        </authorList>
    </citation>
    <scope>NUCLEOTIDE SEQUENCE [LARGE SCALE GENOMIC DNA]</scope>
    <source>
        <strain evidence="3 4">18x22-1</strain>
    </source>
</reference>
<evidence type="ECO:0000256" key="1">
    <source>
        <dbReference type="SAM" id="MobiDB-lite"/>
    </source>
</evidence>
<sequence length="125" mass="13557">MDGRLLRCMVAIGALAFGGEALAEPGALSPPKPQAVPSGCHEPEHAGNPLLHRDERIRQYENLGEPCLKRLLVECNAAASRQLLDEGQAFACSIGYEALLKRGFGGDFQAMLAWWRTAPERTALN</sequence>
<dbReference type="Proteomes" id="UP000297839">
    <property type="component" value="Unassembled WGS sequence"/>
</dbReference>
<dbReference type="EMBL" id="SMLK01000006">
    <property type="protein sequence ID" value="TFY98369.1"/>
    <property type="molecule type" value="Genomic_DNA"/>
</dbReference>
<comment type="caution">
    <text evidence="3">The sequence shown here is derived from an EMBL/GenBank/DDBJ whole genome shotgun (WGS) entry which is preliminary data.</text>
</comment>
<feature type="signal peptide" evidence="2">
    <location>
        <begin position="1"/>
        <end position="23"/>
    </location>
</feature>
<keyword evidence="4" id="KW-1185">Reference proteome</keyword>
<name>A0A4Z0BIY0_9BURK</name>
<evidence type="ECO:0008006" key="5">
    <source>
        <dbReference type="Google" id="ProtNLM"/>
    </source>
</evidence>
<dbReference type="OrthoDB" id="8858930at2"/>
<evidence type="ECO:0000313" key="3">
    <source>
        <dbReference type="EMBL" id="TFY98369.1"/>
    </source>
</evidence>
<feature type="region of interest" description="Disordered" evidence="1">
    <location>
        <begin position="26"/>
        <end position="48"/>
    </location>
</feature>
<evidence type="ECO:0000256" key="2">
    <source>
        <dbReference type="SAM" id="SignalP"/>
    </source>
</evidence>